<dbReference type="InterPro" id="IPR010987">
    <property type="entry name" value="Glutathione-S-Trfase_C-like"/>
</dbReference>
<comment type="caution">
    <text evidence="3">The sequence shown here is derived from an EMBL/GenBank/DDBJ whole genome shotgun (WGS) entry which is preliminary data.</text>
</comment>
<dbReference type="SUPFAM" id="SSF47616">
    <property type="entry name" value="GST C-terminal domain-like"/>
    <property type="match status" value="1"/>
</dbReference>
<gene>
    <name evidence="3" type="ORF">C8N31_102434</name>
</gene>
<dbReference type="CDD" id="cd03057">
    <property type="entry name" value="GST_N_Beta"/>
    <property type="match status" value="1"/>
</dbReference>
<dbReference type="PANTHER" id="PTHR44051">
    <property type="entry name" value="GLUTATHIONE S-TRANSFERASE-RELATED"/>
    <property type="match status" value="1"/>
</dbReference>
<dbReference type="RefSeq" id="WP_025048783.1">
    <property type="nucleotide sequence ID" value="NZ_QBKU01000002.1"/>
</dbReference>
<dbReference type="SUPFAM" id="SSF52833">
    <property type="entry name" value="Thioredoxin-like"/>
    <property type="match status" value="1"/>
</dbReference>
<feature type="domain" description="GST N-terminal" evidence="1">
    <location>
        <begin position="1"/>
        <end position="81"/>
    </location>
</feature>
<evidence type="ECO:0000313" key="4">
    <source>
        <dbReference type="Proteomes" id="UP000244092"/>
    </source>
</evidence>
<dbReference type="PROSITE" id="PS50404">
    <property type="entry name" value="GST_NTER"/>
    <property type="match status" value="1"/>
</dbReference>
<dbReference type="SFLD" id="SFLDS00019">
    <property type="entry name" value="Glutathione_Transferase_(cytos"/>
    <property type="match status" value="1"/>
</dbReference>
<dbReference type="Proteomes" id="UP000244092">
    <property type="component" value="Unassembled WGS sequence"/>
</dbReference>
<dbReference type="EMBL" id="QBKU01000002">
    <property type="protein sequence ID" value="PTX75328.1"/>
    <property type="molecule type" value="Genomic_DNA"/>
</dbReference>
<proteinExistence type="predicted"/>
<reference evidence="3 4" key="1">
    <citation type="submission" date="2018-04" db="EMBL/GenBank/DDBJ databases">
        <title>Genomic Encyclopedia of Archaeal and Bacterial Type Strains, Phase II (KMG-II): from individual species to whole genera.</title>
        <authorList>
            <person name="Goeker M."/>
        </authorList>
    </citation>
    <scope>NUCLEOTIDE SEQUENCE [LARGE SCALE GENOMIC DNA]</scope>
    <source>
        <strain evidence="3 4">DSM 12244</strain>
    </source>
</reference>
<sequence>MTYVLHYAPDNASLIIRMALDHRGLPYRTQLVDRASQEQSSAAYRALNPNGLIPTLETPQGPLFETGAILLWLADTHGGLGPAPTDPARGVFLKWLFFTANTLHPCLRMLFYPEKYIDAPHQAALRKGLQTQLQQGFATLDSFAAQYGDWLSGSQPGVLDFYAAALLRWPALYPNDADRSWFALANLPALQDLCARIETLPCTAALQKAEGLGDTPFTAPRRPTPPEGSAT</sequence>
<dbReference type="OrthoDB" id="7583243at2"/>
<protein>
    <submittedName>
        <fullName evidence="3">Glutathione S-transferase</fullName>
    </submittedName>
</protein>
<dbReference type="PROSITE" id="PS50405">
    <property type="entry name" value="GST_CTER"/>
    <property type="match status" value="1"/>
</dbReference>
<feature type="domain" description="GST C-terminal" evidence="2">
    <location>
        <begin position="85"/>
        <end position="217"/>
    </location>
</feature>
<dbReference type="PANTHER" id="PTHR44051:SF8">
    <property type="entry name" value="GLUTATHIONE S-TRANSFERASE GSTA"/>
    <property type="match status" value="1"/>
</dbReference>
<accession>A0A2T6CIJ3</accession>
<dbReference type="GO" id="GO:0016740">
    <property type="term" value="F:transferase activity"/>
    <property type="evidence" value="ECO:0007669"/>
    <property type="project" value="UniProtKB-KW"/>
</dbReference>
<dbReference type="SFLD" id="SFLDG00358">
    <property type="entry name" value="Main_(cytGST)"/>
    <property type="match status" value="1"/>
</dbReference>
<dbReference type="InterPro" id="IPR004045">
    <property type="entry name" value="Glutathione_S-Trfase_N"/>
</dbReference>
<dbReference type="InterPro" id="IPR036249">
    <property type="entry name" value="Thioredoxin-like_sf"/>
</dbReference>
<dbReference type="InterPro" id="IPR040079">
    <property type="entry name" value="Glutathione_S-Trfase"/>
</dbReference>
<evidence type="ECO:0000259" key="1">
    <source>
        <dbReference type="PROSITE" id="PS50404"/>
    </source>
</evidence>
<name>A0A2T6CIJ3_9RHOB</name>
<keyword evidence="3" id="KW-0808">Transferase</keyword>
<evidence type="ECO:0000313" key="3">
    <source>
        <dbReference type="EMBL" id="PTX75328.1"/>
    </source>
</evidence>
<dbReference type="Gene3D" id="3.40.30.10">
    <property type="entry name" value="Glutaredoxin"/>
    <property type="match status" value="1"/>
</dbReference>
<dbReference type="InterPro" id="IPR036282">
    <property type="entry name" value="Glutathione-S-Trfase_C_sf"/>
</dbReference>
<evidence type="ECO:0000259" key="2">
    <source>
        <dbReference type="PROSITE" id="PS50405"/>
    </source>
</evidence>
<dbReference type="Pfam" id="PF13409">
    <property type="entry name" value="GST_N_2"/>
    <property type="match status" value="1"/>
</dbReference>
<organism evidence="3 4">
    <name type="scientific">Sulfitobacter mediterraneus</name>
    <dbReference type="NCBI Taxonomy" id="83219"/>
    <lineage>
        <taxon>Bacteria</taxon>
        <taxon>Pseudomonadati</taxon>
        <taxon>Pseudomonadota</taxon>
        <taxon>Alphaproteobacteria</taxon>
        <taxon>Rhodobacterales</taxon>
        <taxon>Roseobacteraceae</taxon>
        <taxon>Sulfitobacter</taxon>
    </lineage>
</organism>
<dbReference type="AlphaFoldDB" id="A0A2T6CIJ3"/>
<dbReference type="Gene3D" id="1.20.1050.10">
    <property type="match status" value="1"/>
</dbReference>